<dbReference type="InterPro" id="IPR011856">
    <property type="entry name" value="tRNA_endonuc-like_dom_sf"/>
</dbReference>
<name>A0A0P8ABK3_9EURY</name>
<dbReference type="PANTHER" id="PTHR34704:SF1">
    <property type="entry name" value="ATPASE"/>
    <property type="match status" value="1"/>
</dbReference>
<dbReference type="Pfam" id="PF03008">
    <property type="entry name" value="DUF234"/>
    <property type="match status" value="1"/>
</dbReference>
<dbReference type="Proteomes" id="UP000050360">
    <property type="component" value="Unassembled WGS sequence"/>
</dbReference>
<reference evidence="2 3" key="1">
    <citation type="submission" date="2015-09" db="EMBL/GenBank/DDBJ databases">
        <title>A metagenomics-based metabolic model of nitrate-dependent anaerobic oxidation of methane by Methanoperedens-like archaea.</title>
        <authorList>
            <person name="Arshad A."/>
            <person name="Speth D.R."/>
            <person name="De Graaf R.M."/>
            <person name="Op Den Camp H.J."/>
            <person name="Jetten M.S."/>
            <person name="Welte C.U."/>
        </authorList>
    </citation>
    <scope>NUCLEOTIDE SEQUENCE [LARGE SCALE GENOMIC DNA]</scope>
</reference>
<evidence type="ECO:0000313" key="2">
    <source>
        <dbReference type="EMBL" id="KPQ41379.1"/>
    </source>
</evidence>
<organism evidence="2 3">
    <name type="scientific">Candidatus Methanoperedens nitratireducens</name>
    <dbReference type="NCBI Taxonomy" id="1392998"/>
    <lineage>
        <taxon>Archaea</taxon>
        <taxon>Methanobacteriati</taxon>
        <taxon>Methanobacteriota</taxon>
        <taxon>Stenosarchaea group</taxon>
        <taxon>Methanomicrobia</taxon>
        <taxon>Methanosarcinales</taxon>
        <taxon>ANME-2 cluster</taxon>
        <taxon>Candidatus Methanoperedentaceae</taxon>
        <taxon>Candidatus Methanoperedens</taxon>
    </lineage>
</organism>
<sequence>LGFVRKEHPVLEKPTTKKTIYRIEDNFLRFWFRYVLSHRDEIEQGDKKPAIDDVKNSFNAYLGETFEQIGKEMLISLNSQEKLPFRFQKLGREWGKIPMVPKGQNEYEIDLVAVNDDTLEILFCECKWENNKVDIDVYFKLVKKAGYVKWHHDRKEYFALISKSGFTDRMKKEAEMKGVLLFTLEDYMPVKKRAKSKKI</sequence>
<dbReference type="SUPFAM" id="SSF52980">
    <property type="entry name" value="Restriction endonuclease-like"/>
    <property type="match status" value="1"/>
</dbReference>
<accession>A0A0P8ABK3</accession>
<proteinExistence type="predicted"/>
<gene>
    <name evidence="2" type="ORF">MPEBLZ_04061</name>
</gene>
<protein>
    <recommendedName>
        <fullName evidence="1">DUF234 domain-containing protein</fullName>
    </recommendedName>
</protein>
<dbReference type="InterPro" id="IPR004256">
    <property type="entry name" value="DUF234"/>
</dbReference>
<dbReference type="InterPro" id="IPR011335">
    <property type="entry name" value="Restrct_endonuc-II-like"/>
</dbReference>
<feature type="non-terminal residue" evidence="2">
    <location>
        <position position="1"/>
    </location>
</feature>
<dbReference type="GO" id="GO:0003676">
    <property type="term" value="F:nucleic acid binding"/>
    <property type="evidence" value="ECO:0007669"/>
    <property type="project" value="InterPro"/>
</dbReference>
<dbReference type="AlphaFoldDB" id="A0A0P8ABK3"/>
<evidence type="ECO:0000259" key="1">
    <source>
        <dbReference type="Pfam" id="PF03008"/>
    </source>
</evidence>
<dbReference type="Gene3D" id="3.40.1350.10">
    <property type="match status" value="1"/>
</dbReference>
<comment type="caution">
    <text evidence="2">The sequence shown here is derived from an EMBL/GenBank/DDBJ whole genome shotgun (WGS) entry which is preliminary data.</text>
</comment>
<dbReference type="EMBL" id="LKCM01000366">
    <property type="protein sequence ID" value="KPQ41379.1"/>
    <property type="molecule type" value="Genomic_DNA"/>
</dbReference>
<dbReference type="PANTHER" id="PTHR34704">
    <property type="entry name" value="ATPASE"/>
    <property type="match status" value="1"/>
</dbReference>
<evidence type="ECO:0000313" key="3">
    <source>
        <dbReference type="Proteomes" id="UP000050360"/>
    </source>
</evidence>
<feature type="domain" description="DUF234" evidence="1">
    <location>
        <begin position="31"/>
        <end position="132"/>
    </location>
</feature>